<evidence type="ECO:0000313" key="1">
    <source>
        <dbReference type="EMBL" id="RHN67906.1"/>
    </source>
</evidence>
<name>A0A396IQ91_MEDTR</name>
<gene>
    <name evidence="1" type="ORF">MtrunA17_Chr3g0107841</name>
</gene>
<comment type="caution">
    <text evidence="1">The sequence shown here is derived from an EMBL/GenBank/DDBJ whole genome shotgun (WGS) entry which is preliminary data.</text>
</comment>
<dbReference type="Proteomes" id="UP000265566">
    <property type="component" value="Chromosome 3"/>
</dbReference>
<evidence type="ECO:0000313" key="2">
    <source>
        <dbReference type="Proteomes" id="UP000265566"/>
    </source>
</evidence>
<dbReference type="Gramene" id="rna16156">
    <property type="protein sequence ID" value="RHN67906.1"/>
    <property type="gene ID" value="gene16156"/>
</dbReference>
<sequence>MEPTLVFSERNSTFSLSCFSLLVRETPFLSIEITDFHIYQNILLCVFCDFVV</sequence>
<organism evidence="1 2">
    <name type="scientific">Medicago truncatula</name>
    <name type="common">Barrel medic</name>
    <name type="synonym">Medicago tribuloides</name>
    <dbReference type="NCBI Taxonomy" id="3880"/>
    <lineage>
        <taxon>Eukaryota</taxon>
        <taxon>Viridiplantae</taxon>
        <taxon>Streptophyta</taxon>
        <taxon>Embryophyta</taxon>
        <taxon>Tracheophyta</taxon>
        <taxon>Spermatophyta</taxon>
        <taxon>Magnoliopsida</taxon>
        <taxon>eudicotyledons</taxon>
        <taxon>Gunneridae</taxon>
        <taxon>Pentapetalae</taxon>
        <taxon>rosids</taxon>
        <taxon>fabids</taxon>
        <taxon>Fabales</taxon>
        <taxon>Fabaceae</taxon>
        <taxon>Papilionoideae</taxon>
        <taxon>50 kb inversion clade</taxon>
        <taxon>NPAAA clade</taxon>
        <taxon>Hologalegina</taxon>
        <taxon>IRL clade</taxon>
        <taxon>Trifolieae</taxon>
        <taxon>Medicago</taxon>
    </lineage>
</organism>
<dbReference type="EMBL" id="PSQE01000003">
    <property type="protein sequence ID" value="RHN67906.1"/>
    <property type="molecule type" value="Genomic_DNA"/>
</dbReference>
<protein>
    <submittedName>
        <fullName evidence="1">Uncharacterized protein</fullName>
    </submittedName>
</protein>
<proteinExistence type="predicted"/>
<accession>A0A396IQ91</accession>
<reference evidence="2" key="1">
    <citation type="journal article" date="2018" name="Nat. Plants">
        <title>Whole-genome landscape of Medicago truncatula symbiotic genes.</title>
        <authorList>
            <person name="Pecrix Y."/>
            <person name="Staton S.E."/>
            <person name="Sallet E."/>
            <person name="Lelandais-Briere C."/>
            <person name="Moreau S."/>
            <person name="Carrere S."/>
            <person name="Blein T."/>
            <person name="Jardinaud M.F."/>
            <person name="Latrasse D."/>
            <person name="Zouine M."/>
            <person name="Zahm M."/>
            <person name="Kreplak J."/>
            <person name="Mayjonade B."/>
            <person name="Satge C."/>
            <person name="Perez M."/>
            <person name="Cauet S."/>
            <person name="Marande W."/>
            <person name="Chantry-Darmon C."/>
            <person name="Lopez-Roques C."/>
            <person name="Bouchez O."/>
            <person name="Berard A."/>
            <person name="Debelle F."/>
            <person name="Munos S."/>
            <person name="Bendahmane A."/>
            <person name="Berges H."/>
            <person name="Niebel A."/>
            <person name="Buitink J."/>
            <person name="Frugier F."/>
            <person name="Benhamed M."/>
            <person name="Crespi M."/>
            <person name="Gouzy J."/>
            <person name="Gamas P."/>
        </authorList>
    </citation>
    <scope>NUCLEOTIDE SEQUENCE [LARGE SCALE GENOMIC DNA]</scope>
    <source>
        <strain evidence="2">cv. Jemalong A17</strain>
    </source>
</reference>
<dbReference type="AlphaFoldDB" id="A0A396IQ91"/>